<keyword evidence="6 7" id="KW-0472">Membrane</keyword>
<evidence type="ECO:0000313" key="10">
    <source>
        <dbReference type="Proteomes" id="UP001061862"/>
    </source>
</evidence>
<dbReference type="Pfam" id="PF00528">
    <property type="entry name" value="BPD_transp_1"/>
    <property type="match status" value="1"/>
</dbReference>
<organism evidence="9 10">
    <name type="scientific">Devosia neptuniae</name>
    <dbReference type="NCBI Taxonomy" id="191302"/>
    <lineage>
        <taxon>Bacteria</taxon>
        <taxon>Pseudomonadati</taxon>
        <taxon>Pseudomonadota</taxon>
        <taxon>Alphaproteobacteria</taxon>
        <taxon>Hyphomicrobiales</taxon>
        <taxon>Devosiaceae</taxon>
        <taxon>Devosia</taxon>
    </lineage>
</organism>
<evidence type="ECO:0000256" key="4">
    <source>
        <dbReference type="ARBA" id="ARBA00022692"/>
    </source>
</evidence>
<sequence length="258" mass="27575">MNQLSQTKSPLDWVKTLVSRYWGVAGVLITWQAWVTITGVNSIVIPHPISVVGDIVFNPGVYLVNAGQTLFLAAAGLILGMALGTMVAVIAWSSRILSGILVPLGLIFSSVPVVALIPVLARLLGYDMKTVLGIVIIISFFPAFVFTAAGLNALPAGSSDLFKVLGANRWRRFVHLVLPSAVPNWMIALRLSAPPAVLSAMLAEFLMGKSGLGFLFRQSATEFATERAFGTSVIATVISVLCFTSAVAAEKFINDKWK</sequence>
<dbReference type="CDD" id="cd06261">
    <property type="entry name" value="TM_PBP2"/>
    <property type="match status" value="1"/>
</dbReference>
<dbReference type="EMBL" id="CP104965">
    <property type="protein sequence ID" value="UXN69113.1"/>
    <property type="molecule type" value="Genomic_DNA"/>
</dbReference>
<evidence type="ECO:0000256" key="6">
    <source>
        <dbReference type="ARBA" id="ARBA00023136"/>
    </source>
</evidence>
<dbReference type="RefSeq" id="WP_262167358.1">
    <property type="nucleotide sequence ID" value="NZ_CP104965.1"/>
</dbReference>
<evidence type="ECO:0000313" key="9">
    <source>
        <dbReference type="EMBL" id="UXN69113.1"/>
    </source>
</evidence>
<feature type="transmembrane region" description="Helical" evidence="7">
    <location>
        <begin position="131"/>
        <end position="152"/>
    </location>
</feature>
<dbReference type="SUPFAM" id="SSF161098">
    <property type="entry name" value="MetI-like"/>
    <property type="match status" value="1"/>
</dbReference>
<comment type="subcellular location">
    <subcellularLocation>
        <location evidence="1 7">Cell membrane</location>
        <topology evidence="1 7">Multi-pass membrane protein</topology>
    </subcellularLocation>
</comment>
<feature type="transmembrane region" description="Helical" evidence="7">
    <location>
        <begin position="228"/>
        <end position="249"/>
    </location>
</feature>
<dbReference type="PROSITE" id="PS50928">
    <property type="entry name" value="ABC_TM1"/>
    <property type="match status" value="1"/>
</dbReference>
<evidence type="ECO:0000256" key="3">
    <source>
        <dbReference type="ARBA" id="ARBA00022475"/>
    </source>
</evidence>
<dbReference type="Proteomes" id="UP001061862">
    <property type="component" value="Chromosome"/>
</dbReference>
<evidence type="ECO:0000256" key="5">
    <source>
        <dbReference type="ARBA" id="ARBA00022989"/>
    </source>
</evidence>
<reference evidence="9 10" key="1">
    <citation type="submission" date="2022-09" db="EMBL/GenBank/DDBJ databases">
        <title>Interaction between co-microsymbionts with complementary sets of symbiotic genes in legume-rhizobium systems.</title>
        <authorList>
            <person name="Safronova V."/>
            <person name="Sazanova A."/>
            <person name="Afonin A."/>
            <person name="Chirak E."/>
        </authorList>
    </citation>
    <scope>NUCLEOTIDE SEQUENCE [LARGE SCALE GENOMIC DNA]</scope>
    <source>
        <strain evidence="9 10">A18/4-1</strain>
    </source>
</reference>
<keyword evidence="4 7" id="KW-0812">Transmembrane</keyword>
<dbReference type="InterPro" id="IPR000515">
    <property type="entry name" value="MetI-like"/>
</dbReference>
<accession>A0ABY6CBA8</accession>
<name>A0ABY6CBA8_9HYPH</name>
<dbReference type="PANTHER" id="PTHR30151">
    <property type="entry name" value="ALKANE SULFONATE ABC TRANSPORTER-RELATED, MEMBRANE SUBUNIT"/>
    <property type="match status" value="1"/>
</dbReference>
<evidence type="ECO:0000256" key="1">
    <source>
        <dbReference type="ARBA" id="ARBA00004651"/>
    </source>
</evidence>
<evidence type="ECO:0000259" key="8">
    <source>
        <dbReference type="PROSITE" id="PS50928"/>
    </source>
</evidence>
<feature type="transmembrane region" description="Helical" evidence="7">
    <location>
        <begin position="104"/>
        <end position="125"/>
    </location>
</feature>
<keyword evidence="2 7" id="KW-0813">Transport</keyword>
<comment type="similarity">
    <text evidence="7">Belongs to the binding-protein-dependent transport system permease family.</text>
</comment>
<feature type="transmembrane region" description="Helical" evidence="7">
    <location>
        <begin position="69"/>
        <end position="92"/>
    </location>
</feature>
<protein>
    <submittedName>
        <fullName evidence="9">ABC transporter permease subunit</fullName>
    </submittedName>
</protein>
<keyword evidence="3" id="KW-1003">Cell membrane</keyword>
<dbReference type="Gene3D" id="1.10.3720.10">
    <property type="entry name" value="MetI-like"/>
    <property type="match status" value="1"/>
</dbReference>
<keyword evidence="10" id="KW-1185">Reference proteome</keyword>
<gene>
    <name evidence="9" type="ORF">N8A98_18010</name>
</gene>
<dbReference type="PANTHER" id="PTHR30151:SF0">
    <property type="entry name" value="ABC TRANSPORTER PERMEASE PROTEIN MJ0413-RELATED"/>
    <property type="match status" value="1"/>
</dbReference>
<proteinExistence type="inferred from homology"/>
<feature type="transmembrane region" description="Helical" evidence="7">
    <location>
        <begin position="21"/>
        <end position="49"/>
    </location>
</feature>
<evidence type="ECO:0000256" key="7">
    <source>
        <dbReference type="RuleBase" id="RU363032"/>
    </source>
</evidence>
<evidence type="ECO:0000256" key="2">
    <source>
        <dbReference type="ARBA" id="ARBA00022448"/>
    </source>
</evidence>
<feature type="transmembrane region" description="Helical" evidence="7">
    <location>
        <begin position="197"/>
        <end position="216"/>
    </location>
</feature>
<keyword evidence="5 7" id="KW-1133">Transmembrane helix</keyword>
<dbReference type="InterPro" id="IPR035906">
    <property type="entry name" value="MetI-like_sf"/>
</dbReference>
<feature type="domain" description="ABC transmembrane type-1" evidence="8">
    <location>
        <begin position="66"/>
        <end position="246"/>
    </location>
</feature>